<reference evidence="4" key="1">
    <citation type="journal article" date="2019" name="Int. J. Syst. Evol. Microbiol.">
        <title>The Global Catalogue of Microorganisms (GCM) 10K type strain sequencing project: providing services to taxonomists for standard genome sequencing and annotation.</title>
        <authorList>
            <consortium name="The Broad Institute Genomics Platform"/>
            <consortium name="The Broad Institute Genome Sequencing Center for Infectious Disease"/>
            <person name="Wu L."/>
            <person name="Ma J."/>
        </authorList>
    </citation>
    <scope>NUCLEOTIDE SEQUENCE [LARGE SCALE GENOMIC DNA]</scope>
    <source>
        <strain evidence="4">JCM 6305</strain>
    </source>
</reference>
<feature type="region of interest" description="Disordered" evidence="1">
    <location>
        <begin position="333"/>
        <end position="367"/>
    </location>
</feature>
<protein>
    <recommendedName>
        <fullName evidence="5">Secreted protein</fullName>
    </recommendedName>
</protein>
<name>A0ABP5XIF5_9ACTN</name>
<sequence>MTSGAKTVTVFLTVICGLLLTVVGVSARWPVWAWAALAVLLVALPVSVVKAATRRGGPVPVEMIPHITEAPVERREERVTGVALPSLWEDYDFLFSATVRWCPTGAPSEEPVLNPAGLAVDAILDRARDITEKREPGRASLVQHELNGALGRMRPDATGSLHVMAESVTLVLPEHDRERLERLAAVRKDKAVWEHQRKHEQSKREYLGEDVLKDTGSAVVWWLAKNDEQVDKTVRDIGLLAQLASAANDTDVPERLRHLVPQPPRETTGAEASHLGDFASAAPSQDPGASTADRYDAFLRAMGLPEEDARRYLVTRHVAEAVKAQGLYETAEELLRRFDAPEGPEASAPDDSDLPDPPPGGTEDPTL</sequence>
<dbReference type="RefSeq" id="WP_344325830.1">
    <property type="nucleotide sequence ID" value="NZ_BAAASZ010000028.1"/>
</dbReference>
<evidence type="ECO:0008006" key="5">
    <source>
        <dbReference type="Google" id="ProtNLM"/>
    </source>
</evidence>
<proteinExistence type="predicted"/>
<evidence type="ECO:0000313" key="4">
    <source>
        <dbReference type="Proteomes" id="UP001501638"/>
    </source>
</evidence>
<evidence type="ECO:0000256" key="1">
    <source>
        <dbReference type="SAM" id="MobiDB-lite"/>
    </source>
</evidence>
<keyword evidence="2" id="KW-0812">Transmembrane</keyword>
<keyword evidence="4" id="KW-1185">Reference proteome</keyword>
<keyword evidence="2" id="KW-1133">Transmembrane helix</keyword>
<comment type="caution">
    <text evidence="3">The sequence shown here is derived from an EMBL/GenBank/DDBJ whole genome shotgun (WGS) entry which is preliminary data.</text>
</comment>
<keyword evidence="2" id="KW-0472">Membrane</keyword>
<feature type="transmembrane region" description="Helical" evidence="2">
    <location>
        <begin position="7"/>
        <end position="25"/>
    </location>
</feature>
<gene>
    <name evidence="3" type="ORF">GCM10010405_42130</name>
</gene>
<accession>A0ABP5XIF5</accession>
<evidence type="ECO:0000313" key="3">
    <source>
        <dbReference type="EMBL" id="GAA2453896.1"/>
    </source>
</evidence>
<feature type="transmembrane region" description="Helical" evidence="2">
    <location>
        <begin position="31"/>
        <end position="49"/>
    </location>
</feature>
<dbReference type="Proteomes" id="UP001501638">
    <property type="component" value="Unassembled WGS sequence"/>
</dbReference>
<dbReference type="EMBL" id="BAAASZ010000028">
    <property type="protein sequence ID" value="GAA2453896.1"/>
    <property type="molecule type" value="Genomic_DNA"/>
</dbReference>
<organism evidence="3 4">
    <name type="scientific">Streptomyces macrosporus</name>
    <dbReference type="NCBI Taxonomy" id="44032"/>
    <lineage>
        <taxon>Bacteria</taxon>
        <taxon>Bacillati</taxon>
        <taxon>Actinomycetota</taxon>
        <taxon>Actinomycetes</taxon>
        <taxon>Kitasatosporales</taxon>
        <taxon>Streptomycetaceae</taxon>
        <taxon>Streptomyces</taxon>
    </lineage>
</organism>
<evidence type="ECO:0000256" key="2">
    <source>
        <dbReference type="SAM" id="Phobius"/>
    </source>
</evidence>